<dbReference type="GeneID" id="36595254"/>
<reference evidence="1 2" key="1">
    <citation type="submission" date="2016-04" db="EMBL/GenBank/DDBJ databases">
        <title>A degradative enzymes factory behind the ericoid mycorrhizal symbiosis.</title>
        <authorList>
            <consortium name="DOE Joint Genome Institute"/>
            <person name="Martino E."/>
            <person name="Morin E."/>
            <person name="Grelet G."/>
            <person name="Kuo A."/>
            <person name="Kohler A."/>
            <person name="Daghino S."/>
            <person name="Barry K."/>
            <person name="Choi C."/>
            <person name="Cichocki N."/>
            <person name="Clum A."/>
            <person name="Copeland A."/>
            <person name="Hainaut M."/>
            <person name="Haridas S."/>
            <person name="Labutti K."/>
            <person name="Lindquist E."/>
            <person name="Lipzen A."/>
            <person name="Khouja H.-R."/>
            <person name="Murat C."/>
            <person name="Ohm R."/>
            <person name="Olson A."/>
            <person name="Spatafora J."/>
            <person name="Veneault-Fourrey C."/>
            <person name="Henrissat B."/>
            <person name="Grigoriev I."/>
            <person name="Martin F."/>
            <person name="Perotto S."/>
        </authorList>
    </citation>
    <scope>NUCLEOTIDE SEQUENCE [LARGE SCALE GENOMIC DNA]</scope>
    <source>
        <strain evidence="1 2">E</strain>
    </source>
</reference>
<protein>
    <recommendedName>
        <fullName evidence="3">Fungal N-terminal domain-containing protein</fullName>
    </recommendedName>
</protein>
<evidence type="ECO:0000313" key="1">
    <source>
        <dbReference type="EMBL" id="PMD55637.1"/>
    </source>
</evidence>
<gene>
    <name evidence="1" type="ORF">K444DRAFT_666339</name>
</gene>
<name>A0A2J6SXY9_9HELO</name>
<keyword evidence="2" id="KW-1185">Reference proteome</keyword>
<organism evidence="1 2">
    <name type="scientific">Hyaloscypha bicolor E</name>
    <dbReference type="NCBI Taxonomy" id="1095630"/>
    <lineage>
        <taxon>Eukaryota</taxon>
        <taxon>Fungi</taxon>
        <taxon>Dikarya</taxon>
        <taxon>Ascomycota</taxon>
        <taxon>Pezizomycotina</taxon>
        <taxon>Leotiomycetes</taxon>
        <taxon>Helotiales</taxon>
        <taxon>Hyaloscyphaceae</taxon>
        <taxon>Hyaloscypha</taxon>
        <taxon>Hyaloscypha bicolor</taxon>
    </lineage>
</organism>
<accession>A0A2J6SXY9</accession>
<dbReference type="AlphaFoldDB" id="A0A2J6SXY9"/>
<dbReference type="PANTHER" id="PTHR38886">
    <property type="entry name" value="SESA DOMAIN-CONTAINING PROTEIN"/>
    <property type="match status" value="1"/>
</dbReference>
<evidence type="ECO:0000313" key="2">
    <source>
        <dbReference type="Proteomes" id="UP000235371"/>
    </source>
</evidence>
<dbReference type="Proteomes" id="UP000235371">
    <property type="component" value="Unassembled WGS sequence"/>
</dbReference>
<evidence type="ECO:0008006" key="3">
    <source>
        <dbReference type="Google" id="ProtNLM"/>
    </source>
</evidence>
<proteinExistence type="predicted"/>
<dbReference type="OrthoDB" id="3045089at2759"/>
<dbReference type="EMBL" id="KZ613854">
    <property type="protein sequence ID" value="PMD55637.1"/>
    <property type="molecule type" value="Genomic_DNA"/>
</dbReference>
<dbReference type="STRING" id="1095630.A0A2J6SXY9"/>
<sequence>MAAGFRFSAGDLISALPLVATVIDALRESGESSSEYRDLVTRLHRYTRERIAPPLQQAAAQCQTTIDSFWQRIRKYQPHLREGGSWSRVRDGWMKIKWAICKRDDSVKFKMDLVGHTESIEMSRTTLRFAATRIDSKRSEQRHMALARKVQDSYFGCMQRIGLVIEKVSIGIQQGKQLLDMTAK</sequence>
<dbReference type="PANTHER" id="PTHR38886:SF1">
    <property type="entry name" value="NACHT-NTPASE AND P-LOOP NTPASES N-TERMINAL DOMAIN-CONTAINING PROTEIN"/>
    <property type="match status" value="1"/>
</dbReference>
<dbReference type="InParanoid" id="A0A2J6SXY9"/>
<dbReference type="RefSeq" id="XP_024732541.1">
    <property type="nucleotide sequence ID" value="XM_024887178.1"/>
</dbReference>